<feature type="transmembrane region" description="Helical" evidence="6">
    <location>
        <begin position="132"/>
        <end position="149"/>
    </location>
</feature>
<evidence type="ECO:0000256" key="4">
    <source>
        <dbReference type="ARBA" id="ARBA00022777"/>
    </source>
</evidence>
<keyword evidence="6" id="KW-0472">Membrane</keyword>
<dbReference type="GO" id="GO:0016020">
    <property type="term" value="C:membrane"/>
    <property type="evidence" value="ECO:0007669"/>
    <property type="project" value="InterPro"/>
</dbReference>
<dbReference type="AlphaFoldDB" id="A0A3S7GSW9"/>
<dbReference type="EC" id="2.7.13.3" evidence="2"/>
<feature type="transmembrane region" description="Helical" evidence="6">
    <location>
        <begin position="7"/>
        <end position="28"/>
    </location>
</feature>
<reference evidence="8" key="1">
    <citation type="submission" date="2016-02" db="EMBL/GenBank/DDBJ databases">
        <title>Genomic sequence of a clinical Staphylococcus hominis isolate.</title>
        <authorList>
            <person name="McClure J.M."/>
            <person name="Zhang K."/>
        </authorList>
    </citation>
    <scope>NUCLEOTIDE SEQUENCE</scope>
    <source>
        <strain evidence="8">C34847</strain>
    </source>
</reference>
<evidence type="ECO:0000313" key="9">
    <source>
        <dbReference type="EMBL" id="MCM5672939.1"/>
    </source>
</evidence>
<evidence type="ECO:0000256" key="3">
    <source>
        <dbReference type="ARBA" id="ARBA00022679"/>
    </source>
</evidence>
<feature type="transmembrane region" description="Helical" evidence="6">
    <location>
        <begin position="62"/>
        <end position="81"/>
    </location>
</feature>
<feature type="transmembrane region" description="Helical" evidence="6">
    <location>
        <begin position="87"/>
        <end position="104"/>
    </location>
</feature>
<dbReference type="GO" id="GO:0046983">
    <property type="term" value="F:protein dimerization activity"/>
    <property type="evidence" value="ECO:0007669"/>
    <property type="project" value="InterPro"/>
</dbReference>
<evidence type="ECO:0000313" key="10">
    <source>
        <dbReference type="Proteomes" id="UP000665944"/>
    </source>
</evidence>
<keyword evidence="3" id="KW-0808">Transferase</keyword>
<feature type="transmembrane region" description="Helical" evidence="6">
    <location>
        <begin position="34"/>
        <end position="55"/>
    </location>
</feature>
<dbReference type="Gene3D" id="3.30.565.10">
    <property type="entry name" value="Histidine kinase-like ATPase, C-terminal domain"/>
    <property type="match status" value="1"/>
</dbReference>
<dbReference type="SUPFAM" id="SSF55874">
    <property type="entry name" value="ATPase domain of HSP90 chaperone/DNA topoisomerase II/histidine kinase"/>
    <property type="match status" value="1"/>
</dbReference>
<dbReference type="InterPro" id="IPR011712">
    <property type="entry name" value="Sig_transdc_His_kin_sub3_dim/P"/>
</dbReference>
<proteinExistence type="predicted"/>
<evidence type="ECO:0000256" key="2">
    <source>
        <dbReference type="ARBA" id="ARBA00012438"/>
    </source>
</evidence>
<sequence length="364" mass="42426">MKKRKWSVRLGELSTLIYLLFPIISIFNEKRGSQTVYLIVLAIFIVSYLMLVIYYYRFNNNVIYSLLVVHYVGIIYFVYAINPMNSLFFFFSAFALPFMFEVTIKSKEFITFIIAIFLCLIITSIYQIQYITVLVIFYLVILIITLGNFKTKKDGALKNEIEEKNKYINTLIAEQERQRIGQDLHDTLGHVFVSLSLKSELAYKLIDKDQEKAKNEILAINQISKDTLIKVRNIIENLKSQSFEEEVQSIKNVLKDANIQFELKNIRKVNVLTPTKQSILSMILREAINNVIKHAKASKIYCEMIQEDNNLYLIIQDNGKGCNTTEDFKLKSIENRVQLLKGKLEIKSKNGMHIRIMIPREDIK</sequence>
<protein>
    <recommendedName>
        <fullName evidence="2">histidine kinase</fullName>
        <ecNumber evidence="2">2.7.13.3</ecNumber>
    </recommendedName>
</protein>
<dbReference type="EMBL" id="CP014567">
    <property type="protein sequence ID" value="AVI05371.1"/>
    <property type="molecule type" value="Genomic_DNA"/>
</dbReference>
<keyword evidence="10" id="KW-1185">Reference proteome</keyword>
<accession>A0A3S7GSW9</accession>
<gene>
    <name evidence="8" type="ORF">AZE34_00890</name>
    <name evidence="9" type="ORF">J7T32_009325</name>
</gene>
<keyword evidence="6" id="KW-0812">Transmembrane</keyword>
<feature type="domain" description="Signal transduction histidine kinase subgroup 3 dimerisation and phosphoacceptor" evidence="7">
    <location>
        <begin position="176"/>
        <end position="241"/>
    </location>
</feature>
<organism evidence="8">
    <name type="scientific">Staphylococcus hominis</name>
    <dbReference type="NCBI Taxonomy" id="1290"/>
    <lineage>
        <taxon>Bacteria</taxon>
        <taxon>Bacillati</taxon>
        <taxon>Bacillota</taxon>
        <taxon>Bacilli</taxon>
        <taxon>Bacillales</taxon>
        <taxon>Staphylococcaceae</taxon>
        <taxon>Staphylococcus</taxon>
    </lineage>
</organism>
<dbReference type="GO" id="GO:0000155">
    <property type="term" value="F:phosphorelay sensor kinase activity"/>
    <property type="evidence" value="ECO:0007669"/>
    <property type="project" value="InterPro"/>
</dbReference>
<dbReference type="Gene3D" id="1.20.5.1930">
    <property type="match status" value="1"/>
</dbReference>
<evidence type="ECO:0000256" key="1">
    <source>
        <dbReference type="ARBA" id="ARBA00000085"/>
    </source>
</evidence>
<keyword evidence="6" id="KW-1133">Transmembrane helix</keyword>
<dbReference type="InterPro" id="IPR050482">
    <property type="entry name" value="Sensor_HK_TwoCompSys"/>
</dbReference>
<dbReference type="Pfam" id="PF07730">
    <property type="entry name" value="HisKA_3"/>
    <property type="match status" value="1"/>
</dbReference>
<evidence type="ECO:0000259" key="7">
    <source>
        <dbReference type="Pfam" id="PF07730"/>
    </source>
</evidence>
<evidence type="ECO:0000313" key="8">
    <source>
        <dbReference type="EMBL" id="AVI05371.1"/>
    </source>
</evidence>
<keyword evidence="4 8" id="KW-0418">Kinase</keyword>
<dbReference type="Proteomes" id="UP000665944">
    <property type="component" value="Unassembled WGS sequence"/>
</dbReference>
<evidence type="ECO:0000256" key="6">
    <source>
        <dbReference type="SAM" id="Phobius"/>
    </source>
</evidence>
<feature type="transmembrane region" description="Helical" evidence="6">
    <location>
        <begin position="109"/>
        <end position="126"/>
    </location>
</feature>
<dbReference type="RefSeq" id="WP_017174649.1">
    <property type="nucleotide sequence ID" value="NZ_CP014107.1"/>
</dbReference>
<dbReference type="EMBL" id="JAGHKT020000015">
    <property type="protein sequence ID" value="MCM5672939.1"/>
    <property type="molecule type" value="Genomic_DNA"/>
</dbReference>
<dbReference type="PANTHER" id="PTHR24421">
    <property type="entry name" value="NITRATE/NITRITE SENSOR PROTEIN NARX-RELATED"/>
    <property type="match status" value="1"/>
</dbReference>
<name>A0A3S7GSW9_STAHO</name>
<keyword evidence="5" id="KW-0902">Two-component regulatory system</keyword>
<reference evidence="9 10" key="2">
    <citation type="submission" date="2022-06" db="EMBL/GenBank/DDBJ databases">
        <title>Staphylococcus hominis ShoR14 genome sequence.</title>
        <authorList>
            <person name="Yeo C.C."/>
            <person name="Chew C.H."/>
            <person name="Che Hamzah A.M."/>
            <person name="Al-Trad E.I."/>
        </authorList>
    </citation>
    <scope>NUCLEOTIDE SEQUENCE [LARGE SCALE GENOMIC DNA]</scope>
    <source>
        <strain evidence="9 10">ShoR14</strain>
    </source>
</reference>
<evidence type="ECO:0000256" key="5">
    <source>
        <dbReference type="ARBA" id="ARBA00023012"/>
    </source>
</evidence>
<dbReference type="InterPro" id="IPR036890">
    <property type="entry name" value="HATPase_C_sf"/>
</dbReference>
<dbReference type="CDD" id="cd16917">
    <property type="entry name" value="HATPase_UhpB-NarQ-NarX-like"/>
    <property type="match status" value="1"/>
</dbReference>
<dbReference type="PANTHER" id="PTHR24421:SF63">
    <property type="entry name" value="SENSOR HISTIDINE KINASE DESK"/>
    <property type="match status" value="1"/>
</dbReference>
<comment type="catalytic activity">
    <reaction evidence="1">
        <text>ATP + protein L-histidine = ADP + protein N-phospho-L-histidine.</text>
        <dbReference type="EC" id="2.7.13.3"/>
    </reaction>
</comment>